<gene>
    <name evidence="1" type="ORF">ABWK59_30515</name>
</gene>
<proteinExistence type="predicted"/>
<protein>
    <submittedName>
        <fullName evidence="1">Uncharacterized protein</fullName>
    </submittedName>
</protein>
<sequence length="43" mass="4466">MTADRMVVALVLAGIAGGAVAGAYGLYGIIDRVLNLMGAWCRR</sequence>
<dbReference type="AlphaFoldDB" id="A0AAU8K4H7"/>
<accession>A0AAU8K4H7</accession>
<dbReference type="EMBL" id="CP159872">
    <property type="protein sequence ID" value="XCM82943.1"/>
    <property type="molecule type" value="Genomic_DNA"/>
</dbReference>
<dbReference type="KEGG" id="kcm:ABWK59_30515"/>
<dbReference type="RefSeq" id="WP_354643878.1">
    <property type="nucleotide sequence ID" value="NZ_CP159872.1"/>
</dbReference>
<name>A0AAU8K4H7_9ACTN</name>
<organism evidence="1">
    <name type="scientific">Kitasatospora camelliae</name>
    <dbReference type="NCBI Taxonomy" id="3156397"/>
    <lineage>
        <taxon>Bacteria</taxon>
        <taxon>Bacillati</taxon>
        <taxon>Actinomycetota</taxon>
        <taxon>Actinomycetes</taxon>
        <taxon>Kitasatosporales</taxon>
        <taxon>Streptomycetaceae</taxon>
        <taxon>Kitasatospora</taxon>
    </lineage>
</organism>
<evidence type="ECO:0000313" key="1">
    <source>
        <dbReference type="EMBL" id="XCM82943.1"/>
    </source>
</evidence>
<reference evidence="1" key="1">
    <citation type="submission" date="2024-06" db="EMBL/GenBank/DDBJ databases">
        <title>The genome sequences of Kitasatospora sp. strain HUAS MG31.</title>
        <authorList>
            <person name="Mo P."/>
        </authorList>
    </citation>
    <scope>NUCLEOTIDE SEQUENCE</scope>
    <source>
        <strain evidence="1">HUAS MG31</strain>
    </source>
</reference>